<proteinExistence type="inferred from homology"/>
<evidence type="ECO:0000313" key="11">
    <source>
        <dbReference type="Proteomes" id="UP000199337"/>
    </source>
</evidence>
<evidence type="ECO:0000313" key="10">
    <source>
        <dbReference type="EMBL" id="SFF93056.1"/>
    </source>
</evidence>
<keyword evidence="2" id="KW-1003">Cell membrane</keyword>
<keyword evidence="3 7" id="KW-0812">Transmembrane</keyword>
<dbReference type="GO" id="GO:0022857">
    <property type="term" value="F:transmembrane transporter activity"/>
    <property type="evidence" value="ECO:0007669"/>
    <property type="project" value="TreeGrafter"/>
</dbReference>
<feature type="domain" description="MacB-like periplasmic core" evidence="9">
    <location>
        <begin position="21"/>
        <end position="237"/>
    </location>
</feature>
<dbReference type="EMBL" id="FOOX01000001">
    <property type="protein sequence ID" value="SFF93056.1"/>
    <property type="molecule type" value="Genomic_DNA"/>
</dbReference>
<dbReference type="GO" id="GO:0005886">
    <property type="term" value="C:plasma membrane"/>
    <property type="evidence" value="ECO:0007669"/>
    <property type="project" value="UniProtKB-SubCell"/>
</dbReference>
<organism evidence="10 11">
    <name type="scientific">Desulfotruncus arcticus DSM 17038</name>
    <dbReference type="NCBI Taxonomy" id="1121424"/>
    <lineage>
        <taxon>Bacteria</taxon>
        <taxon>Bacillati</taxon>
        <taxon>Bacillota</taxon>
        <taxon>Clostridia</taxon>
        <taxon>Eubacteriales</taxon>
        <taxon>Desulfallaceae</taxon>
        <taxon>Desulfotruncus</taxon>
    </lineage>
</organism>
<dbReference type="OrthoDB" id="9770036at2"/>
<dbReference type="PANTHER" id="PTHR30572:SF4">
    <property type="entry name" value="ABC TRANSPORTER PERMEASE YTRF"/>
    <property type="match status" value="1"/>
</dbReference>
<evidence type="ECO:0000256" key="3">
    <source>
        <dbReference type="ARBA" id="ARBA00022692"/>
    </source>
</evidence>
<evidence type="ECO:0000256" key="6">
    <source>
        <dbReference type="ARBA" id="ARBA00038076"/>
    </source>
</evidence>
<keyword evidence="11" id="KW-1185">Reference proteome</keyword>
<name>A0A1I2MUP6_9FIRM</name>
<protein>
    <submittedName>
        <fullName evidence="10">Putative ABC transport system permease protein</fullName>
    </submittedName>
</protein>
<dbReference type="Pfam" id="PF02687">
    <property type="entry name" value="FtsX"/>
    <property type="match status" value="1"/>
</dbReference>
<comment type="subcellular location">
    <subcellularLocation>
        <location evidence="1">Cell membrane</location>
        <topology evidence="1">Multi-pass membrane protein</topology>
    </subcellularLocation>
</comment>
<evidence type="ECO:0000259" key="9">
    <source>
        <dbReference type="Pfam" id="PF12704"/>
    </source>
</evidence>
<feature type="transmembrane region" description="Helical" evidence="7">
    <location>
        <begin position="361"/>
        <end position="381"/>
    </location>
</feature>
<feature type="domain" description="ABC3 transporter permease C-terminal" evidence="8">
    <location>
        <begin position="276"/>
        <end position="388"/>
    </location>
</feature>
<feature type="transmembrane region" description="Helical" evidence="7">
    <location>
        <begin position="21"/>
        <end position="45"/>
    </location>
</feature>
<evidence type="ECO:0000256" key="5">
    <source>
        <dbReference type="ARBA" id="ARBA00023136"/>
    </source>
</evidence>
<dbReference type="PANTHER" id="PTHR30572">
    <property type="entry name" value="MEMBRANE COMPONENT OF TRANSPORTER-RELATED"/>
    <property type="match status" value="1"/>
</dbReference>
<dbReference type="AlphaFoldDB" id="A0A1I2MUP6"/>
<dbReference type="Proteomes" id="UP000199337">
    <property type="component" value="Unassembled WGS sequence"/>
</dbReference>
<comment type="similarity">
    <text evidence="6">Belongs to the ABC-4 integral membrane protein family.</text>
</comment>
<evidence type="ECO:0000256" key="1">
    <source>
        <dbReference type="ARBA" id="ARBA00004651"/>
    </source>
</evidence>
<evidence type="ECO:0000256" key="7">
    <source>
        <dbReference type="SAM" id="Phobius"/>
    </source>
</evidence>
<keyword evidence="5 7" id="KW-0472">Membrane</keyword>
<sequence length="395" mass="42586">MKLKQLIKLVLTNIYQNKMRTFLTTLGVIVGTVTIFLVVAIGAGGEAQVNEQYSRLNVGTIIVMAAQRGRVVDPLTAQDAQLFAESENIGQAYPVLQGNGDINYDNYSTRGSFVAILPDFQQNSHLTIQEGRMLEEEDETKKNKCVVVGAELANTLTDGNPSEIVGQNISINGRKFEVVGIYNRVGDAGPGMSYDDSAFITYTVGQKYLLGTRANPMIMAQATGLDTVQAAISDITNILDANHRVGGADQFRIVDAGSRLAAAQESARTMSLLLLAVAVVVLIVSGIGIMNVMFVTVKERTKEIGTLKAIGAKKREILSQFLLEAVVISLVGGVLGVIIGFFTVPLLKYFELPAIPTLNGILLGLIFSMVTGVFFGFYPALKAAELNPIEALRYE</sequence>
<evidence type="ECO:0000256" key="2">
    <source>
        <dbReference type="ARBA" id="ARBA00022475"/>
    </source>
</evidence>
<gene>
    <name evidence="10" type="ORF">SAMN05660649_00055</name>
</gene>
<feature type="transmembrane region" description="Helical" evidence="7">
    <location>
        <begin position="317"/>
        <end position="341"/>
    </location>
</feature>
<reference evidence="11" key="1">
    <citation type="submission" date="2016-10" db="EMBL/GenBank/DDBJ databases">
        <authorList>
            <person name="Varghese N."/>
            <person name="Submissions S."/>
        </authorList>
    </citation>
    <scope>NUCLEOTIDE SEQUENCE [LARGE SCALE GENOMIC DNA]</scope>
    <source>
        <strain evidence="11">DSM 17038</strain>
    </source>
</reference>
<dbReference type="InterPro" id="IPR025857">
    <property type="entry name" value="MacB_PCD"/>
</dbReference>
<feature type="transmembrane region" description="Helical" evidence="7">
    <location>
        <begin position="272"/>
        <end position="297"/>
    </location>
</feature>
<keyword evidence="4 7" id="KW-1133">Transmembrane helix</keyword>
<dbReference type="RefSeq" id="WP_092467551.1">
    <property type="nucleotide sequence ID" value="NZ_FOOX01000001.1"/>
</dbReference>
<accession>A0A1I2MUP6</accession>
<dbReference type="Pfam" id="PF12704">
    <property type="entry name" value="MacB_PCD"/>
    <property type="match status" value="1"/>
</dbReference>
<dbReference type="InterPro" id="IPR050250">
    <property type="entry name" value="Macrolide_Exporter_MacB"/>
</dbReference>
<dbReference type="STRING" id="341036.SAMN05660649_00055"/>
<evidence type="ECO:0000259" key="8">
    <source>
        <dbReference type="Pfam" id="PF02687"/>
    </source>
</evidence>
<dbReference type="InterPro" id="IPR003838">
    <property type="entry name" value="ABC3_permease_C"/>
</dbReference>
<evidence type="ECO:0000256" key="4">
    <source>
        <dbReference type="ARBA" id="ARBA00022989"/>
    </source>
</evidence>